<feature type="domain" description="Peptidase S1" evidence="5">
    <location>
        <begin position="1"/>
        <end position="198"/>
    </location>
</feature>
<dbReference type="FunFam" id="2.40.10.10:FF:000024">
    <property type="entry name" value="Serine protease 53"/>
    <property type="match status" value="1"/>
</dbReference>
<feature type="non-terminal residue" evidence="6">
    <location>
        <position position="202"/>
    </location>
</feature>
<reference evidence="6" key="1">
    <citation type="thesis" date="2020" institute="ProQuest LLC" country="789 East Eisenhower Parkway, Ann Arbor, MI, USA">
        <title>Comparative Genomics and Chromosome Evolution.</title>
        <authorList>
            <person name="Mudd A.B."/>
        </authorList>
    </citation>
    <scope>NUCLEOTIDE SEQUENCE</scope>
    <source>
        <strain evidence="6">Female2</strain>
        <tissue evidence="6">Blood</tissue>
    </source>
</reference>
<dbReference type="PRINTS" id="PR00722">
    <property type="entry name" value="CHYMOTRYPSIN"/>
</dbReference>
<protein>
    <recommendedName>
        <fullName evidence="5">Peptidase S1 domain-containing protein</fullName>
    </recommendedName>
</protein>
<evidence type="ECO:0000256" key="4">
    <source>
        <dbReference type="ARBA" id="ARBA00023157"/>
    </source>
</evidence>
<organism evidence="6 7">
    <name type="scientific">Hymenochirus boettgeri</name>
    <name type="common">Congo dwarf clawed frog</name>
    <dbReference type="NCBI Taxonomy" id="247094"/>
    <lineage>
        <taxon>Eukaryota</taxon>
        <taxon>Metazoa</taxon>
        <taxon>Chordata</taxon>
        <taxon>Craniata</taxon>
        <taxon>Vertebrata</taxon>
        <taxon>Euteleostomi</taxon>
        <taxon>Amphibia</taxon>
        <taxon>Batrachia</taxon>
        <taxon>Anura</taxon>
        <taxon>Pipoidea</taxon>
        <taxon>Pipidae</taxon>
        <taxon>Pipinae</taxon>
        <taxon>Hymenochirus</taxon>
    </lineage>
</organism>
<evidence type="ECO:0000313" key="7">
    <source>
        <dbReference type="Proteomes" id="UP000812440"/>
    </source>
</evidence>
<comment type="caution">
    <text evidence="6">The sequence shown here is derived from an EMBL/GenBank/DDBJ whole genome shotgun (WGS) entry which is preliminary data.</text>
</comment>
<dbReference type="InterPro" id="IPR001314">
    <property type="entry name" value="Peptidase_S1A"/>
</dbReference>
<keyword evidence="3" id="KW-0378">Hydrolase</keyword>
<name>A0A8T2IKS8_9PIPI</name>
<dbReference type="Pfam" id="PF00089">
    <property type="entry name" value="Trypsin"/>
    <property type="match status" value="1"/>
</dbReference>
<keyword evidence="7" id="KW-1185">Reference proteome</keyword>
<accession>A0A8T2IKS8</accession>
<dbReference type="SMART" id="SM00020">
    <property type="entry name" value="Tryp_SPc"/>
    <property type="match status" value="1"/>
</dbReference>
<dbReference type="Proteomes" id="UP000812440">
    <property type="component" value="Chromosome 9"/>
</dbReference>
<dbReference type="CDD" id="cd00190">
    <property type="entry name" value="Tryp_SPc"/>
    <property type="match status" value="1"/>
</dbReference>
<dbReference type="InterPro" id="IPR001254">
    <property type="entry name" value="Trypsin_dom"/>
</dbReference>
<dbReference type="InterPro" id="IPR043504">
    <property type="entry name" value="Peptidase_S1_PA_chymotrypsin"/>
</dbReference>
<dbReference type="InterPro" id="IPR009003">
    <property type="entry name" value="Peptidase_S1_PA"/>
</dbReference>
<dbReference type="InterPro" id="IPR033116">
    <property type="entry name" value="TRYPSIN_SER"/>
</dbReference>
<evidence type="ECO:0000256" key="3">
    <source>
        <dbReference type="ARBA" id="ARBA00022801"/>
    </source>
</evidence>
<dbReference type="AlphaFoldDB" id="A0A8T2IKS8"/>
<evidence type="ECO:0000259" key="5">
    <source>
        <dbReference type="PROSITE" id="PS50240"/>
    </source>
</evidence>
<evidence type="ECO:0000256" key="1">
    <source>
        <dbReference type="ARBA" id="ARBA00022670"/>
    </source>
</evidence>
<evidence type="ECO:0000313" key="6">
    <source>
        <dbReference type="EMBL" id="KAG8433555.1"/>
    </source>
</evidence>
<dbReference type="EMBL" id="JAACNH010000009">
    <property type="protein sequence ID" value="KAG8433555.1"/>
    <property type="molecule type" value="Genomic_DNA"/>
</dbReference>
<keyword evidence="2" id="KW-0732">Signal</keyword>
<dbReference type="PROSITE" id="PS50240">
    <property type="entry name" value="TRYPSIN_DOM"/>
    <property type="match status" value="1"/>
</dbReference>
<dbReference type="Gene3D" id="2.40.10.10">
    <property type="entry name" value="Trypsin-like serine proteases"/>
    <property type="match status" value="2"/>
</dbReference>
<dbReference type="GO" id="GO:0006508">
    <property type="term" value="P:proteolysis"/>
    <property type="evidence" value="ECO:0007669"/>
    <property type="project" value="UniProtKB-KW"/>
</dbReference>
<gene>
    <name evidence="6" type="ORF">GDO86_017744</name>
</gene>
<keyword evidence="1" id="KW-0645">Protease</keyword>
<evidence type="ECO:0000256" key="2">
    <source>
        <dbReference type="ARBA" id="ARBA00022729"/>
    </source>
</evidence>
<dbReference type="PANTHER" id="PTHR24253:SF170">
    <property type="entry name" value="PEPTIDASE S1 DOMAIN-CONTAINING PROTEIN"/>
    <property type="match status" value="1"/>
</dbReference>
<dbReference type="PROSITE" id="PS00135">
    <property type="entry name" value="TRYPSIN_SER"/>
    <property type="match status" value="1"/>
</dbReference>
<dbReference type="OrthoDB" id="10002959at2759"/>
<dbReference type="GO" id="GO:0004252">
    <property type="term" value="F:serine-type endopeptidase activity"/>
    <property type="evidence" value="ECO:0007669"/>
    <property type="project" value="InterPro"/>
</dbReference>
<sequence length="202" mass="22098">MNVSDYIVYLGVYQMSNLKNPNVVPMALKKIIVHPDYMYEGSSGDIALVELVESVTFTMSILPICLPSQAIHLAAGTSCWVTGWGNVQEGTPLGAPQTLQKVKLGLINSTSCEAMYVDSMGFTPNYPFILDDMLCAGYKEGQKDACQGDSGGPLVCKVDNVWQQFGLVSWGFGCAEPSRPGVYTKIQYYQNWIKENVPAATF</sequence>
<keyword evidence="4" id="KW-1015">Disulfide bond</keyword>
<dbReference type="SUPFAM" id="SSF50494">
    <property type="entry name" value="Trypsin-like serine proteases"/>
    <property type="match status" value="1"/>
</dbReference>
<proteinExistence type="predicted"/>
<dbReference type="PANTHER" id="PTHR24253">
    <property type="entry name" value="TRANSMEMBRANE PROTEASE SERINE"/>
    <property type="match status" value="1"/>
</dbReference>